<dbReference type="SFLD" id="SFLDS00005">
    <property type="entry name" value="Isoprenoid_Synthase_Type_I"/>
    <property type="match status" value="1"/>
</dbReference>
<gene>
    <name evidence="1" type="ORF">SAMN05421779_101665</name>
</gene>
<dbReference type="EMBL" id="FTOA01000001">
    <property type="protein sequence ID" value="SIS41174.1"/>
    <property type="molecule type" value="Genomic_DNA"/>
</dbReference>
<evidence type="ECO:0000313" key="2">
    <source>
        <dbReference type="Proteomes" id="UP000185678"/>
    </source>
</evidence>
<keyword evidence="1" id="KW-0808">Transferase</keyword>
<dbReference type="PANTHER" id="PTHR31480">
    <property type="entry name" value="BIFUNCTIONAL LYCOPENE CYCLASE/PHYTOENE SYNTHASE"/>
    <property type="match status" value="1"/>
</dbReference>
<dbReference type="SFLD" id="SFLDG01212">
    <property type="entry name" value="Phytoene_synthase_like"/>
    <property type="match status" value="1"/>
</dbReference>
<proteinExistence type="predicted"/>
<dbReference type="RefSeq" id="WP_076398733.1">
    <property type="nucleotide sequence ID" value="NZ_FTOA01000001.1"/>
</dbReference>
<dbReference type="OrthoDB" id="9807580at2"/>
<dbReference type="GO" id="GO:0004311">
    <property type="term" value="F:geranylgeranyl diphosphate synthase activity"/>
    <property type="evidence" value="ECO:0007669"/>
    <property type="project" value="InterPro"/>
</dbReference>
<dbReference type="InterPro" id="IPR002060">
    <property type="entry name" value="Squ/phyt_synthse"/>
</dbReference>
<evidence type="ECO:0000313" key="1">
    <source>
        <dbReference type="EMBL" id="SIS41174.1"/>
    </source>
</evidence>
<reference evidence="1 2" key="1">
    <citation type="submission" date="2017-01" db="EMBL/GenBank/DDBJ databases">
        <authorList>
            <person name="Mah S.A."/>
            <person name="Swanson W.J."/>
            <person name="Moy G.W."/>
            <person name="Vacquier V.D."/>
        </authorList>
    </citation>
    <scope>NUCLEOTIDE SEQUENCE [LARGE SCALE GENOMIC DNA]</scope>
    <source>
        <strain evidence="1 2">DSM 11589</strain>
    </source>
</reference>
<dbReference type="SUPFAM" id="SSF48576">
    <property type="entry name" value="Terpenoid synthases"/>
    <property type="match status" value="1"/>
</dbReference>
<dbReference type="InterPro" id="IPR044843">
    <property type="entry name" value="Trans_IPPS_bact-type"/>
</dbReference>
<dbReference type="AlphaFoldDB" id="A0A1N7IVV3"/>
<organism evidence="1 2">
    <name type="scientific">Insolitispirillum peregrinum</name>
    <dbReference type="NCBI Taxonomy" id="80876"/>
    <lineage>
        <taxon>Bacteria</taxon>
        <taxon>Pseudomonadati</taxon>
        <taxon>Pseudomonadota</taxon>
        <taxon>Alphaproteobacteria</taxon>
        <taxon>Rhodospirillales</taxon>
        <taxon>Novispirillaceae</taxon>
        <taxon>Insolitispirillum</taxon>
    </lineage>
</organism>
<dbReference type="Gene3D" id="1.10.600.10">
    <property type="entry name" value="Farnesyl Diphosphate Synthase"/>
    <property type="match status" value="1"/>
</dbReference>
<accession>A0A1N7IVV3</accession>
<dbReference type="STRING" id="80876.SAMN05421779_101665"/>
<name>A0A1N7IVV3_9PROT</name>
<dbReference type="Pfam" id="PF00494">
    <property type="entry name" value="SQS_PSY"/>
    <property type="match status" value="1"/>
</dbReference>
<protein>
    <submittedName>
        <fullName evidence="1">Farnesyl-diphosphate farnesyltransferase</fullName>
    </submittedName>
</protein>
<dbReference type="SFLD" id="SFLDG01018">
    <property type="entry name" value="Squalene/Phytoene_Synthase_Lik"/>
    <property type="match status" value="1"/>
</dbReference>
<sequence>MVKLPVAEHSTSLLDELKATGSSFYWAIRLLPIGRRTDLSILYLFCRAVDDIADGPLPPDDKAGALEQWRTLLTNPATLPHEPLAANVRDLLVRHPLLRSLLVEILDGVAMDLPPGLQAPDQATFTLYCRRVAGYVGMALVRLLGCNSPAIDRFALATGDALQFTNILRDVKADADCGRLYLPAPLLDHAGVTTHDPAQILLDPALPHACALLAAEAESRYQEALDLFHDPAISDRERRQLRPARVMLGSYRLLLRRLQQRGWQAEAIGNRTRLSAIRLLIEALRCYTPGS</sequence>
<keyword evidence="2" id="KW-1185">Reference proteome</keyword>
<dbReference type="InterPro" id="IPR008949">
    <property type="entry name" value="Isoprenoid_synthase_dom_sf"/>
</dbReference>
<dbReference type="Proteomes" id="UP000185678">
    <property type="component" value="Unassembled WGS sequence"/>
</dbReference>